<feature type="region of interest" description="Disordered" evidence="1">
    <location>
        <begin position="23"/>
        <end position="42"/>
    </location>
</feature>
<dbReference type="EMBL" id="BAVS01000017">
    <property type="protein sequence ID" value="GAE93905.1"/>
    <property type="molecule type" value="Genomic_DNA"/>
</dbReference>
<gene>
    <name evidence="2" type="ORF">JCM21714_3020</name>
</gene>
<dbReference type="STRING" id="1298598.JCM21714_3020"/>
<proteinExistence type="predicted"/>
<protein>
    <submittedName>
        <fullName evidence="2">Uncharacterized protein</fullName>
    </submittedName>
</protein>
<accession>W4VKK9</accession>
<reference evidence="2 3" key="1">
    <citation type="journal article" date="2014" name="Genome Announc.">
        <title>Draft Genome Sequence of the Boron-Tolerant and Moderately Halotolerant Bacterium Gracilibacillus boraciitolerans JCM 21714T.</title>
        <authorList>
            <person name="Ahmed I."/>
            <person name="Oshima K."/>
            <person name="Suda W."/>
            <person name="Kitamura K."/>
            <person name="Iida T."/>
            <person name="Ohmori Y."/>
            <person name="Fujiwara T."/>
            <person name="Hattori M."/>
            <person name="Ohkuma M."/>
        </authorList>
    </citation>
    <scope>NUCLEOTIDE SEQUENCE [LARGE SCALE GENOMIC DNA]</scope>
    <source>
        <strain evidence="2 3">JCM 21714</strain>
    </source>
</reference>
<dbReference type="Proteomes" id="UP000019102">
    <property type="component" value="Unassembled WGS sequence"/>
</dbReference>
<organism evidence="2 3">
    <name type="scientific">Gracilibacillus boraciitolerans JCM 21714</name>
    <dbReference type="NCBI Taxonomy" id="1298598"/>
    <lineage>
        <taxon>Bacteria</taxon>
        <taxon>Bacillati</taxon>
        <taxon>Bacillota</taxon>
        <taxon>Bacilli</taxon>
        <taxon>Bacillales</taxon>
        <taxon>Bacillaceae</taxon>
        <taxon>Gracilibacillus</taxon>
    </lineage>
</organism>
<name>W4VKK9_9BACI</name>
<sequence length="201" mass="21721">MEKSISYRTIKCSIISTNCRGGSVSAHGHEDHSTASKPTVSTPATDLRATLGTLLSEHGNLAIIAMRKGIEGAEDFEAASAQLNENTQALSGAIGSVYGEEAGAAFEKMWSEHVGYFVQYVQGTAEEDEEKKQAALDELSQYRKDFSAFLETATEGRVEADALAEGLQEHVNQLIGAFDAYVAGDYEEAFNMQQKPELTCL</sequence>
<dbReference type="RefSeq" id="WP_235182775.1">
    <property type="nucleotide sequence ID" value="NZ_BAVS01000017.1"/>
</dbReference>
<comment type="caution">
    <text evidence="2">The sequence shown here is derived from an EMBL/GenBank/DDBJ whole genome shotgun (WGS) entry which is preliminary data.</text>
</comment>
<dbReference type="AlphaFoldDB" id="W4VKK9"/>
<evidence type="ECO:0000256" key="1">
    <source>
        <dbReference type="SAM" id="MobiDB-lite"/>
    </source>
</evidence>
<evidence type="ECO:0000313" key="3">
    <source>
        <dbReference type="Proteomes" id="UP000019102"/>
    </source>
</evidence>
<evidence type="ECO:0000313" key="2">
    <source>
        <dbReference type="EMBL" id="GAE93905.1"/>
    </source>
</evidence>
<dbReference type="eggNOG" id="ENOG502Z82P">
    <property type="taxonomic scope" value="Bacteria"/>
</dbReference>
<keyword evidence="3" id="KW-1185">Reference proteome</keyword>